<dbReference type="EMBL" id="CM001216">
    <property type="protein sequence ID" value="EGP81861.1"/>
    <property type="molecule type" value="Genomic_DNA"/>
</dbReference>
<dbReference type="HOGENOM" id="CLU_1579743_0_0_1"/>
<evidence type="ECO:0000313" key="3">
    <source>
        <dbReference type="Proteomes" id="UP000008062"/>
    </source>
</evidence>
<feature type="compositionally biased region" description="Basic and acidic residues" evidence="1">
    <location>
        <begin position="79"/>
        <end position="89"/>
    </location>
</feature>
<feature type="region of interest" description="Disordered" evidence="1">
    <location>
        <begin position="54"/>
        <end position="98"/>
    </location>
</feature>
<name>F9XSC2_ZYMTI</name>
<protein>
    <submittedName>
        <fullName evidence="2">Uncharacterized protein</fullName>
    </submittedName>
</protein>
<dbReference type="GeneID" id="13396673"/>
<dbReference type="InParanoid" id="F9XSC2"/>
<keyword evidence="3" id="KW-1185">Reference proteome</keyword>
<evidence type="ECO:0000256" key="1">
    <source>
        <dbReference type="SAM" id="MobiDB-lite"/>
    </source>
</evidence>
<feature type="region of interest" description="Disordered" evidence="1">
    <location>
        <begin position="130"/>
        <end position="169"/>
    </location>
</feature>
<dbReference type="AlphaFoldDB" id="F9XSC2"/>
<dbReference type="RefSeq" id="XP_003846885.1">
    <property type="nucleotide sequence ID" value="XM_003846837.1"/>
</dbReference>
<evidence type="ECO:0000313" key="2">
    <source>
        <dbReference type="EMBL" id="EGP81861.1"/>
    </source>
</evidence>
<dbReference type="Proteomes" id="UP000008062">
    <property type="component" value="Chromosome 21"/>
</dbReference>
<reference evidence="2 3" key="1">
    <citation type="journal article" date="2011" name="PLoS Genet.">
        <title>Finished genome of the fungal wheat pathogen Mycosphaerella graminicola reveals dispensome structure, chromosome plasticity, and stealth pathogenesis.</title>
        <authorList>
            <person name="Goodwin S.B."/>
            <person name="Ben M'barek S."/>
            <person name="Dhillon B."/>
            <person name="Wittenberg A.H.J."/>
            <person name="Crane C.F."/>
            <person name="Hane J.K."/>
            <person name="Foster A.J."/>
            <person name="Van der Lee T.A.J."/>
            <person name="Grimwood J."/>
            <person name="Aerts A."/>
            <person name="Antoniw J."/>
            <person name="Bailey A."/>
            <person name="Bluhm B."/>
            <person name="Bowler J."/>
            <person name="Bristow J."/>
            <person name="van der Burgt A."/>
            <person name="Canto-Canche B."/>
            <person name="Churchill A.C.L."/>
            <person name="Conde-Ferraez L."/>
            <person name="Cools H.J."/>
            <person name="Coutinho P.M."/>
            <person name="Csukai M."/>
            <person name="Dehal P."/>
            <person name="De Wit P."/>
            <person name="Donzelli B."/>
            <person name="van de Geest H.C."/>
            <person name="van Ham R.C.H.J."/>
            <person name="Hammond-Kosack K.E."/>
            <person name="Henrissat B."/>
            <person name="Kilian A."/>
            <person name="Kobayashi A.K."/>
            <person name="Koopmann E."/>
            <person name="Kourmpetis Y."/>
            <person name="Kuzniar A."/>
            <person name="Lindquist E."/>
            <person name="Lombard V."/>
            <person name="Maliepaard C."/>
            <person name="Martins N."/>
            <person name="Mehrabi R."/>
            <person name="Nap J.P.H."/>
            <person name="Ponomarenko A."/>
            <person name="Rudd J.J."/>
            <person name="Salamov A."/>
            <person name="Schmutz J."/>
            <person name="Schouten H.J."/>
            <person name="Shapiro H."/>
            <person name="Stergiopoulos I."/>
            <person name="Torriani S.F.F."/>
            <person name="Tu H."/>
            <person name="de Vries R.P."/>
            <person name="Waalwijk C."/>
            <person name="Ware S.B."/>
            <person name="Wiebenga A."/>
            <person name="Zwiers L.-H."/>
            <person name="Oliver R.P."/>
            <person name="Grigoriev I.V."/>
            <person name="Kema G.H.J."/>
        </authorList>
    </citation>
    <scope>NUCLEOTIDE SEQUENCE [LARGE SCALE GENOMIC DNA]</scope>
    <source>
        <strain evidence="3">CBS 115943 / IPO323</strain>
    </source>
</reference>
<sequence length="169" mass="18596">MDTCAMYVDQNPDQGAYHLGRAVEESRFGPYMVGQSYNTAEELKAFLRRIDLDSNRQKKSEPAAAAGGNGGGGRARNNNNDKDKDKQPERSLPSSMNYGMTKAYDWSKIGQSYKPMTQSGWTACLRRMDASHARRRDTTVAALTARSSSTARSAATTTLSRTPRTQCGQ</sequence>
<proteinExistence type="predicted"/>
<dbReference type="KEGG" id="ztr:MYCGRDRAFT_98111"/>
<accession>F9XSC2</accession>
<gene>
    <name evidence="2" type="ORF">MYCGRDRAFT_98111</name>
</gene>
<feature type="compositionally biased region" description="Low complexity" evidence="1">
    <location>
        <begin position="139"/>
        <end position="169"/>
    </location>
</feature>
<organism evidence="2 3">
    <name type="scientific">Zymoseptoria tritici (strain CBS 115943 / IPO323)</name>
    <name type="common">Speckled leaf blotch fungus</name>
    <name type="synonym">Septoria tritici</name>
    <dbReference type="NCBI Taxonomy" id="336722"/>
    <lineage>
        <taxon>Eukaryota</taxon>
        <taxon>Fungi</taxon>
        <taxon>Dikarya</taxon>
        <taxon>Ascomycota</taxon>
        <taxon>Pezizomycotina</taxon>
        <taxon>Dothideomycetes</taxon>
        <taxon>Dothideomycetidae</taxon>
        <taxon>Mycosphaerellales</taxon>
        <taxon>Mycosphaerellaceae</taxon>
        <taxon>Zymoseptoria</taxon>
    </lineage>
</organism>